<dbReference type="PANTHER" id="PTHR34075">
    <property type="entry name" value="BLR3430 PROTEIN"/>
    <property type="match status" value="1"/>
</dbReference>
<comment type="caution">
    <text evidence="3">The sequence shown here is derived from an EMBL/GenBank/DDBJ whole genome shotgun (WGS) entry which is preliminary data.</text>
</comment>
<dbReference type="SUPFAM" id="SSF50249">
    <property type="entry name" value="Nucleic acid-binding proteins"/>
    <property type="match status" value="1"/>
</dbReference>
<evidence type="ECO:0000259" key="1">
    <source>
        <dbReference type="Pfam" id="PF01796"/>
    </source>
</evidence>
<dbReference type="PANTHER" id="PTHR34075:SF5">
    <property type="entry name" value="BLR3430 PROTEIN"/>
    <property type="match status" value="1"/>
</dbReference>
<dbReference type="AlphaFoldDB" id="A0A853FSL9"/>
<protein>
    <submittedName>
        <fullName evidence="3">OB-fold domain-containing protein</fullName>
    </submittedName>
</protein>
<gene>
    <name evidence="3" type="ORF">H0A72_05980</name>
</gene>
<dbReference type="Proteomes" id="UP000559809">
    <property type="component" value="Unassembled WGS sequence"/>
</dbReference>
<dbReference type="Pfam" id="PF12172">
    <property type="entry name" value="zf-ChsH2"/>
    <property type="match status" value="1"/>
</dbReference>
<dbReference type="Pfam" id="PF01796">
    <property type="entry name" value="OB_ChsH2_C"/>
    <property type="match status" value="1"/>
</dbReference>
<evidence type="ECO:0000259" key="2">
    <source>
        <dbReference type="Pfam" id="PF12172"/>
    </source>
</evidence>
<reference evidence="3 4" key="1">
    <citation type="submission" date="2020-07" db="EMBL/GenBank/DDBJ databases">
        <title>Taxonomic revisions and descriptions of new bacterial species based on genomic comparisons in the high-G+C-content subgroup of the family Alcaligenaceae.</title>
        <authorList>
            <person name="Szabo A."/>
            <person name="Felfoldi T."/>
        </authorList>
    </citation>
    <scope>NUCLEOTIDE SEQUENCE [LARGE SCALE GENOMIC DNA]</scope>
    <source>
        <strain evidence="3 4">LMG 24012</strain>
    </source>
</reference>
<organism evidence="3 4">
    <name type="scientific">Parapusillimonas granuli</name>
    <dbReference type="NCBI Taxonomy" id="380911"/>
    <lineage>
        <taxon>Bacteria</taxon>
        <taxon>Pseudomonadati</taxon>
        <taxon>Pseudomonadota</taxon>
        <taxon>Betaproteobacteria</taxon>
        <taxon>Burkholderiales</taxon>
        <taxon>Alcaligenaceae</taxon>
        <taxon>Parapusillimonas</taxon>
    </lineage>
</organism>
<accession>A0A853FSL9</accession>
<evidence type="ECO:0000313" key="3">
    <source>
        <dbReference type="EMBL" id="NYT48855.1"/>
    </source>
</evidence>
<dbReference type="RefSeq" id="WP_180154161.1">
    <property type="nucleotide sequence ID" value="NZ_JACCEM010000003.1"/>
</dbReference>
<dbReference type="EMBL" id="JACCEM010000003">
    <property type="protein sequence ID" value="NYT48855.1"/>
    <property type="molecule type" value="Genomic_DNA"/>
</dbReference>
<dbReference type="InterPro" id="IPR022002">
    <property type="entry name" value="ChsH2_Znr"/>
</dbReference>
<evidence type="ECO:0000313" key="4">
    <source>
        <dbReference type="Proteomes" id="UP000559809"/>
    </source>
</evidence>
<feature type="domain" description="ChsH2 rubredoxin-like zinc ribbon" evidence="2">
    <location>
        <begin position="19"/>
        <end position="53"/>
    </location>
</feature>
<sequence>MMAGLPGLMSADDANCVHWEGARMGRIRVQRCGRCAQLRFPAAPLCSKCGSQASTWVEIGTTGRVLAWCHFHRAYFSEFKDKLPYTVLLVELEGGIRLYANPAAEAGDSMPVIGSTVTAVFEPVNERFGLVKFR</sequence>
<keyword evidence="4" id="KW-1185">Reference proteome</keyword>
<dbReference type="InterPro" id="IPR002878">
    <property type="entry name" value="ChsH2_C"/>
</dbReference>
<dbReference type="Gene3D" id="6.10.30.10">
    <property type="match status" value="1"/>
</dbReference>
<feature type="domain" description="ChsH2 C-terminal OB-fold" evidence="1">
    <location>
        <begin position="56"/>
        <end position="122"/>
    </location>
</feature>
<name>A0A853FSL9_9BURK</name>
<dbReference type="InterPro" id="IPR012340">
    <property type="entry name" value="NA-bd_OB-fold"/>
</dbReference>
<proteinExistence type="predicted"/>
<dbReference type="InterPro" id="IPR052513">
    <property type="entry name" value="Thioester_dehydratase-like"/>
</dbReference>